<feature type="domain" description="SAC" evidence="2">
    <location>
        <begin position="129"/>
        <end position="481"/>
    </location>
</feature>
<evidence type="ECO:0000256" key="1">
    <source>
        <dbReference type="SAM" id="Phobius"/>
    </source>
</evidence>
<dbReference type="GO" id="GO:0005783">
    <property type="term" value="C:endoplasmic reticulum"/>
    <property type="evidence" value="ECO:0007669"/>
    <property type="project" value="TreeGrafter"/>
</dbReference>
<keyword evidence="1" id="KW-0472">Membrane</keyword>
<feature type="transmembrane region" description="Helical" evidence="1">
    <location>
        <begin position="586"/>
        <end position="605"/>
    </location>
</feature>
<dbReference type="GO" id="GO:0043812">
    <property type="term" value="F:phosphatidylinositol-4-phosphate phosphatase activity"/>
    <property type="evidence" value="ECO:0007669"/>
    <property type="project" value="TreeGrafter"/>
</dbReference>
<keyword evidence="4" id="KW-1185">Reference proteome</keyword>
<dbReference type="PROSITE" id="PS50275">
    <property type="entry name" value="SAC"/>
    <property type="match status" value="1"/>
</dbReference>
<organism evidence="3 4">
    <name type="scientific">Umbelopsis vinacea</name>
    <dbReference type="NCBI Taxonomy" id="44442"/>
    <lineage>
        <taxon>Eukaryota</taxon>
        <taxon>Fungi</taxon>
        <taxon>Fungi incertae sedis</taxon>
        <taxon>Mucoromycota</taxon>
        <taxon>Mucoromycotina</taxon>
        <taxon>Umbelopsidomycetes</taxon>
        <taxon>Umbelopsidales</taxon>
        <taxon>Umbelopsidaceae</taxon>
        <taxon>Umbelopsis</taxon>
    </lineage>
</organism>
<comment type="caution">
    <text evidence="3">The sequence shown here is derived from an EMBL/GenBank/DDBJ whole genome shotgun (WGS) entry which is preliminary data.</text>
</comment>
<dbReference type="GO" id="GO:0046856">
    <property type="term" value="P:phosphatidylinositol dephosphorylation"/>
    <property type="evidence" value="ECO:0007669"/>
    <property type="project" value="TreeGrafter"/>
</dbReference>
<dbReference type="OrthoDB" id="405996at2759"/>
<evidence type="ECO:0000259" key="2">
    <source>
        <dbReference type="PROSITE" id="PS50275"/>
    </source>
</evidence>
<dbReference type="PANTHER" id="PTHR45662">
    <property type="entry name" value="PHOSPHATIDYLINOSITIDE PHOSPHATASE SAC1"/>
    <property type="match status" value="1"/>
</dbReference>
<name>A0A8H7Q0L5_9FUNG</name>
<reference evidence="3" key="1">
    <citation type="submission" date="2020-12" db="EMBL/GenBank/DDBJ databases">
        <title>Metabolic potential, ecology and presence of endohyphal bacteria is reflected in genomic diversity of Mucoromycotina.</title>
        <authorList>
            <person name="Muszewska A."/>
            <person name="Okrasinska A."/>
            <person name="Steczkiewicz K."/>
            <person name="Drgas O."/>
            <person name="Orlowska M."/>
            <person name="Perlinska-Lenart U."/>
            <person name="Aleksandrzak-Piekarczyk T."/>
            <person name="Szatraj K."/>
            <person name="Zielenkiewicz U."/>
            <person name="Pilsyk S."/>
            <person name="Malc E."/>
            <person name="Mieczkowski P."/>
            <person name="Kruszewska J.S."/>
            <person name="Biernat P."/>
            <person name="Pawlowska J."/>
        </authorList>
    </citation>
    <scope>NUCLEOTIDE SEQUENCE</scope>
    <source>
        <strain evidence="3">WA0000051536</strain>
    </source>
</reference>
<dbReference type="EMBL" id="JAEPRA010000006">
    <property type="protein sequence ID" value="KAG2184184.1"/>
    <property type="molecule type" value="Genomic_DNA"/>
</dbReference>
<evidence type="ECO:0000313" key="3">
    <source>
        <dbReference type="EMBL" id="KAG2184184.1"/>
    </source>
</evidence>
<feature type="transmembrane region" description="Helical" evidence="1">
    <location>
        <begin position="56"/>
        <end position="76"/>
    </location>
</feature>
<protein>
    <recommendedName>
        <fullName evidence="2">SAC domain-containing protein</fullName>
    </recommendedName>
</protein>
<dbReference type="AlphaFoldDB" id="A0A8H7Q0L5"/>
<keyword evidence="1" id="KW-1133">Transmembrane helix</keyword>
<dbReference type="PANTHER" id="PTHR45662:SF2">
    <property type="entry name" value="PHOSPHATIDYLINOSITOL-3-PHOSPHATASE SAC1"/>
    <property type="match status" value="1"/>
</dbReference>
<sequence>MSHQSLKLYINDETFTVVPEFYDPEVSREVIVINRSTGTLECTTQASTHATRENVWTIYGIMGFIKLLAGEYMVVITNRKRVGQIRGQDIYRITSFEIVPFVKDLSSLTAAQVRHMRSAADEQRYVDLLTDHLKINTFYMSYTYDLTQTIQRQAQFSKEAMNQVPSQRADDRFFWNKFISSKLIDAAKTTENPSELYKYVVPVMQGFVEILPATINKKQVLFALITRRSRYRPGTRYFSRGIDAKGHVSNFVETEQIVLYDGEKDSTSNVVEGRIQLSYVQTRGSIPVFWSQIINSKYTPKLWVGDSRKSLEASRAHFDEQIAIYGPQLLVNLVNKKGYELPMSQAYARNVEQLNDGRLIYTHFDFHHECRKMRWDRISLLLDQLEPELVKQGYCFFDASNLKTPVLQKTQTSVVRTNCMDCLDRTNVVQSTLARHVLNQQLRDIKVLDVNEKIEEHEDFMASFRNIWADNADAVSFTYSGTGALKTDYTRTGQRTKAGALKDFSNSATRYVKNNYLDGRRQDGFDLFLGNYSITAPVAGKYVSPFHTEKALRVRVVPAILVFAFIMLLVNLIFPSFSGSGSTFRYLFVISFWFSVLVSGARYIVQNGSEFVQWPRLVPVGNGREQVVVESASIKKPVEEIPLKTLS</sequence>
<evidence type="ECO:0000313" key="4">
    <source>
        <dbReference type="Proteomes" id="UP000612746"/>
    </source>
</evidence>
<dbReference type="Proteomes" id="UP000612746">
    <property type="component" value="Unassembled WGS sequence"/>
</dbReference>
<dbReference type="Pfam" id="PF02383">
    <property type="entry name" value="Syja_N"/>
    <property type="match status" value="1"/>
</dbReference>
<feature type="transmembrane region" description="Helical" evidence="1">
    <location>
        <begin position="556"/>
        <end position="574"/>
    </location>
</feature>
<accession>A0A8H7Q0L5</accession>
<gene>
    <name evidence="3" type="ORF">INT44_009199</name>
</gene>
<proteinExistence type="predicted"/>
<keyword evidence="1" id="KW-0812">Transmembrane</keyword>
<dbReference type="InterPro" id="IPR002013">
    <property type="entry name" value="SAC_dom"/>
</dbReference>